<name>A0ABR0KG68_9EURO</name>
<gene>
    <name evidence="2" type="ORF">LTR24_003045</name>
</gene>
<feature type="transmembrane region" description="Helical" evidence="1">
    <location>
        <begin position="39"/>
        <end position="60"/>
    </location>
</feature>
<sequence length="1216" mass="130526">MPTHVGQQPYEAVATTPEAIAERRRQNEQFNFKPVPLRVTFLSTFIFVLAVLVALIEVLLHNTSSPSTPSTPAAASASATTLTTLTPKYKRQYRTRPTLIKREIDCGDVAALPSKLASLSEVSSSLCSDFTASYAHHTANLSYPLQTALGQWLDAYENMSASTRVLAYTSTQCQQTSTTQTPGYVDATVFLGCATTVQPYDGGCIPPEGTMWIENFALTSTVVEYSCSVNREDVVVIASNTDTVSATINPAASIVPESNTGIATPVVVTKLQTSVDKNSLVVITKPGSSATIPASMLLTVTKSAEEVADTPLVSGPALPTVTQPMEMTTAAAPPKDVAVSQAATITPAPVISHSNSQLVGTVHTIVTKLEAASPVLLVYTTTDTLGQVHTITTELDALKPLPATYLFTDSHGHTQTITTSLSGITPLAFTYQSRDSLGQVHTVVTSVDAIQGSTSVFTTTNEAEEVETLVAIIGTLAPASQTYLTTDVQGNIQTLVLAPNALAGSISTYMTTDPRGKVSTIATKVSASQQPLSTYLTTNEKGEILTVATVVVATAVSSDHQYTTTTQYTSLVTRTRTDGKLTSFSAVVVESVVLTSTPAVLTVRPTTTSTAPTSFTSRPPHPSFVLSSSEKVVNGTFTKYRYAVAMYLPACLAVLVKVVWEIVFASINLMQPFERMAAACGVKAQYSIFAQYLSSAISLDMFTSLGHGNLVPLWSVLLYLVVQIGAPLAAISMAIRSRDTCIIDGRQNRCDLAWVVNVPVLRGLEGVLIACMVLLALVVWSTRSARSGLPSDPSSLGSIALLMNQESLLQDICNVEPDANHSDFEAAFAQHQFRLNHHVSTAGFRKYSIVAENTTKLLGLPDENDNITTAYEGNTNSGTGSYTYHSVHDPASSTDAPISSYTRASFLSRTRNNRIADILGLIFPVTLLALVTAFYLDGDFDDPFNKFFNSNTPAPKVLLVSLASLSSLHLSHIERSVRITEPFRRLAANAPPGPQAASATAFWRHRDTGRARAPPETTVLISRSGTRYSSLPLSLSLLVRHELHGGRMLFQTLVSLTAVLSDLNIIAAAGVPYNDAMTWEVYKYSSIVTMAVTGWIVLMYVVILVWWRGNAAVSVVGGKSISKSVGTIGGVMRWLAEGGPEVVEAVGRIKEERETWRGWRRRYGCEGGDGTRVWFGSTGVIGADGRERWCLACERIGETDEARKQRGSAQGLGLWF</sequence>
<dbReference type="PANTHER" id="PTHR37544:SF3">
    <property type="entry name" value="SPRAY"/>
    <property type="match status" value="1"/>
</dbReference>
<keyword evidence="1" id="KW-1133">Transmembrane helix</keyword>
<dbReference type="PANTHER" id="PTHR37544">
    <property type="entry name" value="SPRAY-RELATED"/>
    <property type="match status" value="1"/>
</dbReference>
<dbReference type="EMBL" id="JAVRRG010000027">
    <property type="protein sequence ID" value="KAK5095574.1"/>
    <property type="molecule type" value="Genomic_DNA"/>
</dbReference>
<evidence type="ECO:0000256" key="1">
    <source>
        <dbReference type="SAM" id="Phobius"/>
    </source>
</evidence>
<protein>
    <submittedName>
        <fullName evidence="2">Uncharacterized protein</fullName>
    </submittedName>
</protein>
<feature type="transmembrane region" description="Helical" evidence="1">
    <location>
        <begin position="755"/>
        <end position="780"/>
    </location>
</feature>
<proteinExistence type="predicted"/>
<dbReference type="Pfam" id="PF11915">
    <property type="entry name" value="DUF3433"/>
    <property type="match status" value="1"/>
</dbReference>
<dbReference type="Proteomes" id="UP001345013">
    <property type="component" value="Unassembled WGS sequence"/>
</dbReference>
<feature type="transmembrane region" description="Helical" evidence="1">
    <location>
        <begin position="711"/>
        <end position="735"/>
    </location>
</feature>
<feature type="transmembrane region" description="Helical" evidence="1">
    <location>
        <begin position="915"/>
        <end position="936"/>
    </location>
</feature>
<comment type="caution">
    <text evidence="2">The sequence shown here is derived from an EMBL/GenBank/DDBJ whole genome shotgun (WGS) entry which is preliminary data.</text>
</comment>
<keyword evidence="1" id="KW-0472">Membrane</keyword>
<feature type="transmembrane region" description="Helical" evidence="1">
    <location>
        <begin position="646"/>
        <end position="667"/>
    </location>
</feature>
<organism evidence="2 3">
    <name type="scientific">Lithohypha guttulata</name>
    <dbReference type="NCBI Taxonomy" id="1690604"/>
    <lineage>
        <taxon>Eukaryota</taxon>
        <taxon>Fungi</taxon>
        <taxon>Dikarya</taxon>
        <taxon>Ascomycota</taxon>
        <taxon>Pezizomycotina</taxon>
        <taxon>Eurotiomycetes</taxon>
        <taxon>Chaetothyriomycetidae</taxon>
        <taxon>Chaetothyriales</taxon>
        <taxon>Trichomeriaceae</taxon>
        <taxon>Lithohypha</taxon>
    </lineage>
</organism>
<feature type="transmembrane region" description="Helical" evidence="1">
    <location>
        <begin position="1048"/>
        <end position="1072"/>
    </location>
</feature>
<accession>A0ABR0KG68</accession>
<dbReference type="InterPro" id="IPR021840">
    <property type="entry name" value="DUF3433"/>
</dbReference>
<evidence type="ECO:0000313" key="2">
    <source>
        <dbReference type="EMBL" id="KAK5095574.1"/>
    </source>
</evidence>
<feature type="transmembrane region" description="Helical" evidence="1">
    <location>
        <begin position="1084"/>
        <end position="1107"/>
    </location>
</feature>
<evidence type="ECO:0000313" key="3">
    <source>
        <dbReference type="Proteomes" id="UP001345013"/>
    </source>
</evidence>
<reference evidence="2 3" key="1">
    <citation type="submission" date="2023-08" db="EMBL/GenBank/DDBJ databases">
        <title>Black Yeasts Isolated from many extreme environments.</title>
        <authorList>
            <person name="Coleine C."/>
            <person name="Stajich J.E."/>
            <person name="Selbmann L."/>
        </authorList>
    </citation>
    <scope>NUCLEOTIDE SEQUENCE [LARGE SCALE GENOMIC DNA]</scope>
    <source>
        <strain evidence="2 3">CCFEE 5885</strain>
    </source>
</reference>
<keyword evidence="3" id="KW-1185">Reference proteome</keyword>
<keyword evidence="1" id="KW-0812">Transmembrane</keyword>